<sequence>MASVYERITSALSALGKRRERDSSAHDNNEATGSHGAKRFRPWEQSDLHRRLETYKPLTWFAKPESVGAVPCALRGWKNDGCDSLCCEYCDAKLIYPSQVPYDQRQAAADLFSPGLISKHSANCPWRKTQCEPSLLAYVPSSNNDELCQLYQSLQNKLLKVDVLPDLDMIAIQTIRDAAAPYGPYDELVLGLNGTGAIVVPGTTPVRHKPPVVQITDMDEDKEGAGPSSSAAAASAATEGTAAAGVADPAAASTTIVVQPSKLTPQQKARLLALLGWDLEVLQPESASGSAAAPYTQSAGYSLAHLGVKPKKPSSGSSPVAAGAGAGAASTANGSGSGSCTRYPMSSVVLKCQHCNGRMGLWNFAGVRPVPSGRLTPAGAAPLLSPKAAPAATAAITPNFASAAAATAADPLSVTIAGGQYGLHGIGTARPFGSAAASAPFRFGAASTPQPVFGVAAMDAEAAQRGQAGSFGGSETATGAAAVAPAATPPPPQGWSFGFGTGAAAATTATTPVPASRRPQEAKPTPPASAAAAATPTATTTTTAGTPLSRLFGSFVGHKRKASVQAVPDAPSAMDVDSTSTTSQQPQPQPGHEAAAAAAAAP</sequence>
<dbReference type="InterPro" id="IPR012935">
    <property type="entry name" value="NuBaID_N"/>
</dbReference>
<organism evidence="5 6">
    <name type="scientific">Astrephomene gubernaculifera</name>
    <dbReference type="NCBI Taxonomy" id="47775"/>
    <lineage>
        <taxon>Eukaryota</taxon>
        <taxon>Viridiplantae</taxon>
        <taxon>Chlorophyta</taxon>
        <taxon>core chlorophytes</taxon>
        <taxon>Chlorophyceae</taxon>
        <taxon>CS clade</taxon>
        <taxon>Chlamydomonadales</taxon>
        <taxon>Astrephomenaceae</taxon>
        <taxon>Astrephomene</taxon>
    </lineage>
</organism>
<comment type="subcellular location">
    <subcellularLocation>
        <location evidence="1">Nucleus</location>
    </subcellularLocation>
</comment>
<name>A0AAD3HL23_9CHLO</name>
<gene>
    <name evidence="5" type="ORF">Agub_g6380</name>
</gene>
<evidence type="ECO:0000313" key="6">
    <source>
        <dbReference type="Proteomes" id="UP001054857"/>
    </source>
</evidence>
<accession>A0AAD3HL23</accession>
<feature type="non-terminal residue" evidence="5">
    <location>
        <position position="602"/>
    </location>
</feature>
<evidence type="ECO:0000313" key="5">
    <source>
        <dbReference type="EMBL" id="GFR45274.1"/>
    </source>
</evidence>
<evidence type="ECO:0000259" key="4">
    <source>
        <dbReference type="Pfam" id="PF07967"/>
    </source>
</evidence>
<feature type="compositionally biased region" description="Low complexity" evidence="3">
    <location>
        <begin position="314"/>
        <end position="334"/>
    </location>
</feature>
<dbReference type="EMBL" id="BMAR01000009">
    <property type="protein sequence ID" value="GFR45274.1"/>
    <property type="molecule type" value="Genomic_DNA"/>
</dbReference>
<feature type="domain" description="C3HC-type" evidence="4">
    <location>
        <begin position="42"/>
        <end position="165"/>
    </location>
</feature>
<dbReference type="AlphaFoldDB" id="A0AAD3HL23"/>
<comment type="caution">
    <text evidence="5">The sequence shown here is derived from an EMBL/GenBank/DDBJ whole genome shotgun (WGS) entry which is preliminary data.</text>
</comment>
<reference evidence="5 6" key="1">
    <citation type="journal article" date="2021" name="Sci. Rep.">
        <title>Genome sequencing of the multicellular alga Astrephomene provides insights into convergent evolution of germ-soma differentiation.</title>
        <authorList>
            <person name="Yamashita S."/>
            <person name="Yamamoto K."/>
            <person name="Matsuzaki R."/>
            <person name="Suzuki S."/>
            <person name="Yamaguchi H."/>
            <person name="Hirooka S."/>
            <person name="Minakuchi Y."/>
            <person name="Miyagishima S."/>
            <person name="Kawachi M."/>
            <person name="Toyoda A."/>
            <person name="Nozaki H."/>
        </authorList>
    </citation>
    <scope>NUCLEOTIDE SEQUENCE [LARGE SCALE GENOMIC DNA]</scope>
    <source>
        <strain evidence="5 6">NIES-4017</strain>
    </source>
</reference>
<protein>
    <recommendedName>
        <fullName evidence="4">C3HC-type domain-containing protein</fullName>
    </recommendedName>
</protein>
<feature type="region of interest" description="Disordered" evidence="3">
    <location>
        <begin position="560"/>
        <end position="602"/>
    </location>
</feature>
<keyword evidence="6" id="KW-1185">Reference proteome</keyword>
<feature type="region of interest" description="Disordered" evidence="3">
    <location>
        <begin position="506"/>
        <end position="547"/>
    </location>
</feature>
<feature type="region of interest" description="Disordered" evidence="3">
    <location>
        <begin position="309"/>
        <end position="338"/>
    </location>
</feature>
<feature type="compositionally biased region" description="Low complexity" evidence="3">
    <location>
        <begin position="528"/>
        <end position="547"/>
    </location>
</feature>
<dbReference type="GO" id="GO:0005634">
    <property type="term" value="C:nucleus"/>
    <property type="evidence" value="ECO:0007669"/>
    <property type="project" value="UniProtKB-SubCell"/>
</dbReference>
<dbReference type="Pfam" id="PF07967">
    <property type="entry name" value="zf-C3HC"/>
    <property type="match status" value="1"/>
</dbReference>
<dbReference type="PANTHER" id="PTHR15835">
    <property type="entry name" value="NUCLEAR-INTERACTING PARTNER OF ALK"/>
    <property type="match status" value="1"/>
</dbReference>
<dbReference type="Proteomes" id="UP001054857">
    <property type="component" value="Unassembled WGS sequence"/>
</dbReference>
<feature type="compositionally biased region" description="Basic and acidic residues" evidence="3">
    <location>
        <begin position="17"/>
        <end position="29"/>
    </location>
</feature>
<dbReference type="PANTHER" id="PTHR15835:SF6">
    <property type="entry name" value="ZINC FINGER C3HC-TYPE PROTEIN 1"/>
    <property type="match status" value="1"/>
</dbReference>
<proteinExistence type="predicted"/>
<feature type="region of interest" description="Disordered" evidence="3">
    <location>
        <begin position="16"/>
        <end position="40"/>
    </location>
</feature>
<dbReference type="GO" id="GO:0008270">
    <property type="term" value="F:zinc ion binding"/>
    <property type="evidence" value="ECO:0007669"/>
    <property type="project" value="InterPro"/>
</dbReference>
<keyword evidence="2" id="KW-0539">Nucleus</keyword>
<evidence type="ECO:0000256" key="1">
    <source>
        <dbReference type="ARBA" id="ARBA00004123"/>
    </source>
</evidence>
<evidence type="ECO:0000256" key="3">
    <source>
        <dbReference type="SAM" id="MobiDB-lite"/>
    </source>
</evidence>
<evidence type="ECO:0000256" key="2">
    <source>
        <dbReference type="ARBA" id="ARBA00023242"/>
    </source>
</evidence>